<evidence type="ECO:0000313" key="7">
    <source>
        <dbReference type="Proteomes" id="UP001176961"/>
    </source>
</evidence>
<comment type="subcellular location">
    <subcellularLocation>
        <location evidence="1">Membrane</location>
        <topology evidence="1">Multi-pass membrane protein</topology>
    </subcellularLocation>
</comment>
<evidence type="ECO:0000256" key="1">
    <source>
        <dbReference type="ARBA" id="ARBA00004141"/>
    </source>
</evidence>
<organism evidence="6 7">
    <name type="scientific">Cylicocyclus nassatus</name>
    <name type="common">Nematode worm</name>
    <dbReference type="NCBI Taxonomy" id="53992"/>
    <lineage>
        <taxon>Eukaryota</taxon>
        <taxon>Metazoa</taxon>
        <taxon>Ecdysozoa</taxon>
        <taxon>Nematoda</taxon>
        <taxon>Chromadorea</taxon>
        <taxon>Rhabditida</taxon>
        <taxon>Rhabditina</taxon>
        <taxon>Rhabditomorpha</taxon>
        <taxon>Strongyloidea</taxon>
        <taxon>Strongylidae</taxon>
        <taxon>Cylicocyclus</taxon>
    </lineage>
</organism>
<comment type="caution">
    <text evidence="6">The sequence shown here is derived from an EMBL/GenBank/DDBJ whole genome shotgun (WGS) entry which is preliminary data.</text>
</comment>
<dbReference type="AlphaFoldDB" id="A0AA36H5L6"/>
<evidence type="ECO:0000256" key="5">
    <source>
        <dbReference type="SAM" id="Phobius"/>
    </source>
</evidence>
<feature type="transmembrane region" description="Helical" evidence="5">
    <location>
        <begin position="168"/>
        <end position="191"/>
    </location>
</feature>
<reference evidence="6" key="1">
    <citation type="submission" date="2023-07" db="EMBL/GenBank/DDBJ databases">
        <authorList>
            <consortium name="CYATHOMIX"/>
        </authorList>
    </citation>
    <scope>NUCLEOTIDE SEQUENCE</scope>
    <source>
        <strain evidence="6">N/A</strain>
    </source>
</reference>
<feature type="transmembrane region" description="Helical" evidence="5">
    <location>
        <begin position="108"/>
        <end position="132"/>
    </location>
</feature>
<accession>A0AA36H5L6</accession>
<evidence type="ECO:0000256" key="3">
    <source>
        <dbReference type="ARBA" id="ARBA00022989"/>
    </source>
</evidence>
<dbReference type="PANTHER" id="PTHR46561">
    <property type="entry name" value="SERPENTINE RECEPTOR, CLASS AB (CLASS A-LIKE)-RELATED"/>
    <property type="match status" value="1"/>
</dbReference>
<dbReference type="EMBL" id="CATQJL010000305">
    <property type="protein sequence ID" value="CAJ0604561.1"/>
    <property type="molecule type" value="Genomic_DNA"/>
</dbReference>
<feature type="transmembrane region" description="Helical" evidence="5">
    <location>
        <begin position="197"/>
        <end position="221"/>
    </location>
</feature>
<proteinExistence type="predicted"/>
<dbReference type="InterPro" id="IPR053286">
    <property type="entry name" value="Nematode_rcpt-like_srab"/>
</dbReference>
<evidence type="ECO:0000313" key="6">
    <source>
        <dbReference type="EMBL" id="CAJ0604561.1"/>
    </source>
</evidence>
<evidence type="ECO:0000256" key="2">
    <source>
        <dbReference type="ARBA" id="ARBA00022692"/>
    </source>
</evidence>
<feature type="transmembrane region" description="Helical" evidence="5">
    <location>
        <begin position="66"/>
        <end position="88"/>
    </location>
</feature>
<keyword evidence="4 5" id="KW-0472">Membrane</keyword>
<dbReference type="GO" id="GO:0016020">
    <property type="term" value="C:membrane"/>
    <property type="evidence" value="ECO:0007669"/>
    <property type="project" value="UniProtKB-SubCell"/>
</dbReference>
<keyword evidence="7" id="KW-1185">Reference proteome</keyword>
<keyword evidence="2 5" id="KW-0812">Transmembrane</keyword>
<dbReference type="Proteomes" id="UP001176961">
    <property type="component" value="Unassembled WGS sequence"/>
</dbReference>
<dbReference type="Pfam" id="PF10292">
    <property type="entry name" value="7TM_GPCR_Srab"/>
    <property type="match status" value="1"/>
</dbReference>
<keyword evidence="3 5" id="KW-1133">Transmembrane helix</keyword>
<sequence>MENTDLASTNTMFDIGVRQLDFVESSTSIENCNEMDEIARSTTTIMLSIERSVATKFLHQYFNNRIVGPLLICAQIVVSAVLLTFVYIPVQLDGVVTYYCMAMSCSKPLFTVVPLSISMIIQSIGIIIFTRLKGVNKEIKMKLRTTGDLRARYQVEETLRSLNTLSPFFYSSYAFIFTYLALMCLTMTIGTKFSEPIFLAVIEGTNWMPQFCMFLPFLLWYRSKNFTNKIRSLLTTEIATTTERYDEELRKMWL</sequence>
<name>A0AA36H5L6_CYLNA</name>
<dbReference type="InterPro" id="IPR019408">
    <property type="entry name" value="7TM_GPCR_serpentine_rcpt_Srab"/>
</dbReference>
<evidence type="ECO:0000256" key="4">
    <source>
        <dbReference type="ARBA" id="ARBA00023136"/>
    </source>
</evidence>
<gene>
    <name evidence="6" type="ORF">CYNAS_LOCUS16544</name>
</gene>
<dbReference type="PANTHER" id="PTHR46561:SF11">
    <property type="entry name" value="SERPENTINE RECEPTOR CLASS ALPHA_BETA-14"/>
    <property type="match status" value="1"/>
</dbReference>
<protein>
    <submittedName>
        <fullName evidence="6">Uncharacterized protein</fullName>
    </submittedName>
</protein>